<evidence type="ECO:0000313" key="2">
    <source>
        <dbReference type="EMBL" id="KAK9091634.1"/>
    </source>
</evidence>
<organism evidence="2 3">
    <name type="scientific">Stephania japonica</name>
    <dbReference type="NCBI Taxonomy" id="461633"/>
    <lineage>
        <taxon>Eukaryota</taxon>
        <taxon>Viridiplantae</taxon>
        <taxon>Streptophyta</taxon>
        <taxon>Embryophyta</taxon>
        <taxon>Tracheophyta</taxon>
        <taxon>Spermatophyta</taxon>
        <taxon>Magnoliopsida</taxon>
        <taxon>Ranunculales</taxon>
        <taxon>Menispermaceae</taxon>
        <taxon>Menispermoideae</taxon>
        <taxon>Cissampelideae</taxon>
        <taxon>Stephania</taxon>
    </lineage>
</organism>
<accession>A0AAP0HLV5</accession>
<sequence>MEDGESLYRVIEDRVRFAFSTDGEGSVDRLFGDECWFVDDHLISTSGGIGNVLRFSIRGGFLGRKRAGFKTPIRRSLASTAAGASTARDDPTQCLETTARIAGEIDIYSSRLALRTLLPPDSDKIMLAKQTGLIRSQPMVEEMCNEETKNEEQNGMDEKTGKNDPRLQPQGKSVHSSASYRMPTVRCEYGVANFKDLGDRVRRPKGDKFVFLTNF</sequence>
<reference evidence="2 3" key="1">
    <citation type="submission" date="2024-01" db="EMBL/GenBank/DDBJ databases">
        <title>Genome assemblies of Stephania.</title>
        <authorList>
            <person name="Yang L."/>
        </authorList>
    </citation>
    <scope>NUCLEOTIDE SEQUENCE [LARGE SCALE GENOMIC DNA]</scope>
    <source>
        <strain evidence="2">QJT</strain>
        <tissue evidence="2">Leaf</tissue>
    </source>
</reference>
<gene>
    <name evidence="2" type="ORF">Sjap_024811</name>
</gene>
<keyword evidence="3" id="KW-1185">Reference proteome</keyword>
<evidence type="ECO:0000313" key="3">
    <source>
        <dbReference type="Proteomes" id="UP001417504"/>
    </source>
</evidence>
<protein>
    <submittedName>
        <fullName evidence="2">Uncharacterized protein</fullName>
    </submittedName>
</protein>
<feature type="compositionally biased region" description="Basic and acidic residues" evidence="1">
    <location>
        <begin position="146"/>
        <end position="165"/>
    </location>
</feature>
<feature type="region of interest" description="Disordered" evidence="1">
    <location>
        <begin position="143"/>
        <end position="179"/>
    </location>
</feature>
<dbReference type="AlphaFoldDB" id="A0AAP0HLV5"/>
<comment type="caution">
    <text evidence="2">The sequence shown here is derived from an EMBL/GenBank/DDBJ whole genome shotgun (WGS) entry which is preliminary data.</text>
</comment>
<dbReference type="EMBL" id="JBBNAE010000010">
    <property type="protein sequence ID" value="KAK9091634.1"/>
    <property type="molecule type" value="Genomic_DNA"/>
</dbReference>
<dbReference type="Proteomes" id="UP001417504">
    <property type="component" value="Unassembled WGS sequence"/>
</dbReference>
<feature type="compositionally biased region" description="Polar residues" evidence="1">
    <location>
        <begin position="170"/>
        <end position="179"/>
    </location>
</feature>
<proteinExistence type="predicted"/>
<name>A0AAP0HLV5_9MAGN</name>
<evidence type="ECO:0000256" key="1">
    <source>
        <dbReference type="SAM" id="MobiDB-lite"/>
    </source>
</evidence>